<dbReference type="InterPro" id="IPR011250">
    <property type="entry name" value="OMP/PagP_B-barrel"/>
</dbReference>
<organism evidence="4 5">
    <name type="scientific">Thalassolituus hydrocarboniclasticus</name>
    <dbReference type="NCBI Taxonomy" id="2742796"/>
    <lineage>
        <taxon>Bacteria</taxon>
        <taxon>Pseudomonadati</taxon>
        <taxon>Pseudomonadota</taxon>
        <taxon>Gammaproteobacteria</taxon>
        <taxon>Oceanospirillales</taxon>
        <taxon>Oceanospirillaceae</taxon>
        <taxon>Thalassolituus</taxon>
    </lineage>
</organism>
<evidence type="ECO:0000256" key="1">
    <source>
        <dbReference type="ARBA" id="ARBA00022729"/>
    </source>
</evidence>
<proteinExistence type="predicted"/>
<evidence type="ECO:0000256" key="2">
    <source>
        <dbReference type="SAM" id="SignalP"/>
    </source>
</evidence>
<dbReference type="InterPro" id="IPR027385">
    <property type="entry name" value="Beta-barrel_OMP"/>
</dbReference>
<feature type="domain" description="Outer membrane protein beta-barrel" evidence="3">
    <location>
        <begin position="10"/>
        <end position="199"/>
    </location>
</feature>
<accession>A0ABY6AHP0</accession>
<gene>
    <name evidence="4" type="ORF">HUF19_18030</name>
</gene>
<evidence type="ECO:0000313" key="4">
    <source>
        <dbReference type="EMBL" id="UXD89214.1"/>
    </source>
</evidence>
<dbReference type="EMBL" id="CP054475">
    <property type="protein sequence ID" value="UXD89214.1"/>
    <property type="molecule type" value="Genomic_DNA"/>
</dbReference>
<name>A0ABY6AHP0_9GAMM</name>
<protein>
    <submittedName>
        <fullName evidence="4">Outer membrane beta-barrel protein</fullName>
    </submittedName>
</protein>
<dbReference type="Gene3D" id="2.40.160.20">
    <property type="match status" value="1"/>
</dbReference>
<evidence type="ECO:0000259" key="3">
    <source>
        <dbReference type="Pfam" id="PF13505"/>
    </source>
</evidence>
<dbReference type="RefSeq" id="WP_260997886.1">
    <property type="nucleotide sequence ID" value="NZ_CP054475.1"/>
</dbReference>
<keyword evidence="1 2" id="KW-0732">Signal</keyword>
<evidence type="ECO:0000313" key="5">
    <source>
        <dbReference type="Proteomes" id="UP001065322"/>
    </source>
</evidence>
<keyword evidence="5" id="KW-1185">Reference proteome</keyword>
<sequence length="199" mass="21662">MTNTIKTIAGVLALTSFSLFAQADIAESRPRFYLGLTGGLGGGDTEFEGNITITEDMDTTLSALVLGVELRTGNRFEVSFTSITADFENASADDEFSGIDFDWKFPFGEETVKPFLGLGLGLYTWEDTADLFADDEDLSGIALNLMGGVLVQPHEHLEFEAGYQYKGIGWQTIRPVGSNTDVDTSTSMGNLYISAKYKF</sequence>
<dbReference type="Pfam" id="PF13505">
    <property type="entry name" value="OMP_b-brl"/>
    <property type="match status" value="1"/>
</dbReference>
<dbReference type="SUPFAM" id="SSF56925">
    <property type="entry name" value="OMPA-like"/>
    <property type="match status" value="1"/>
</dbReference>
<reference evidence="5" key="1">
    <citation type="submission" date="2020-06" db="EMBL/GenBank/DDBJ databases">
        <title>Thalassolituus marinus alknpb1M-1, a hydrocarbon-degrading bacterium isolated from the deep-sea overlying water using an in-situ strategy from the South China Sea basin.</title>
        <authorList>
            <person name="Dong C."/>
            <person name="Chen Y."/>
            <person name="Shao Z."/>
        </authorList>
    </citation>
    <scope>NUCLEOTIDE SEQUENCE [LARGE SCALE GENOMIC DNA]</scope>
    <source>
        <strain evidence="5">alknpb1M-1</strain>
    </source>
</reference>
<feature type="chain" id="PRO_5046565302" evidence="2">
    <location>
        <begin position="22"/>
        <end position="199"/>
    </location>
</feature>
<feature type="signal peptide" evidence="2">
    <location>
        <begin position="1"/>
        <end position="21"/>
    </location>
</feature>
<dbReference type="Proteomes" id="UP001065322">
    <property type="component" value="Chromosome"/>
</dbReference>